<protein>
    <submittedName>
        <fullName evidence="2">Uncharacterized protein</fullName>
    </submittedName>
</protein>
<evidence type="ECO:0000313" key="2">
    <source>
        <dbReference type="EMBL" id="MED6274931.1"/>
    </source>
</evidence>
<comment type="caution">
    <text evidence="2">The sequence shown here is derived from an EMBL/GenBank/DDBJ whole genome shotgun (WGS) entry which is preliminary data.</text>
</comment>
<reference evidence="2 3" key="1">
    <citation type="submission" date="2021-06" db="EMBL/GenBank/DDBJ databases">
        <authorList>
            <person name="Palmer J.M."/>
        </authorList>
    </citation>
    <scope>NUCLEOTIDE SEQUENCE [LARGE SCALE GENOMIC DNA]</scope>
    <source>
        <strain evidence="2 3">CL_MEX2019</strain>
        <tissue evidence="2">Muscle</tissue>
    </source>
</reference>
<dbReference type="EMBL" id="JAHUTJ010026680">
    <property type="protein sequence ID" value="MED6274931.1"/>
    <property type="molecule type" value="Genomic_DNA"/>
</dbReference>
<evidence type="ECO:0000256" key="1">
    <source>
        <dbReference type="SAM" id="SignalP"/>
    </source>
</evidence>
<evidence type="ECO:0000313" key="3">
    <source>
        <dbReference type="Proteomes" id="UP001352852"/>
    </source>
</evidence>
<sequence>MTGQQSWWLCAQTGLRSTLVCTTAFFQTSVNLLRLETPSCTFCALHTVENCAKSADHNVPYCETFNRSVVKLLQFNLQNGGAKNTAALKKLFEENGIAFVKLGNWDAETANPITPTPLHYGLQFLDCRFHILPENNLFLLM</sequence>
<feature type="signal peptide" evidence="1">
    <location>
        <begin position="1"/>
        <end position="24"/>
    </location>
</feature>
<keyword evidence="3" id="KW-1185">Reference proteome</keyword>
<name>A0ABU7DJ37_9TELE</name>
<dbReference type="Proteomes" id="UP001352852">
    <property type="component" value="Unassembled WGS sequence"/>
</dbReference>
<gene>
    <name evidence="2" type="ORF">CHARACLAT_021406</name>
</gene>
<feature type="chain" id="PRO_5046709034" evidence="1">
    <location>
        <begin position="25"/>
        <end position="141"/>
    </location>
</feature>
<organism evidence="2 3">
    <name type="scientific">Characodon lateralis</name>
    <dbReference type="NCBI Taxonomy" id="208331"/>
    <lineage>
        <taxon>Eukaryota</taxon>
        <taxon>Metazoa</taxon>
        <taxon>Chordata</taxon>
        <taxon>Craniata</taxon>
        <taxon>Vertebrata</taxon>
        <taxon>Euteleostomi</taxon>
        <taxon>Actinopterygii</taxon>
        <taxon>Neopterygii</taxon>
        <taxon>Teleostei</taxon>
        <taxon>Neoteleostei</taxon>
        <taxon>Acanthomorphata</taxon>
        <taxon>Ovalentaria</taxon>
        <taxon>Atherinomorphae</taxon>
        <taxon>Cyprinodontiformes</taxon>
        <taxon>Goodeidae</taxon>
        <taxon>Characodon</taxon>
    </lineage>
</organism>
<accession>A0ABU7DJ37</accession>
<proteinExistence type="predicted"/>
<keyword evidence="1" id="KW-0732">Signal</keyword>